<dbReference type="GO" id="GO:0005886">
    <property type="term" value="C:plasma membrane"/>
    <property type="evidence" value="ECO:0007669"/>
    <property type="project" value="TreeGrafter"/>
</dbReference>
<dbReference type="PROSITE" id="PS50835">
    <property type="entry name" value="IG_LIKE"/>
    <property type="match status" value="3"/>
</dbReference>
<dbReference type="Pfam" id="PF07679">
    <property type="entry name" value="I-set"/>
    <property type="match status" value="3"/>
</dbReference>
<keyword evidence="2" id="KW-0963">Cytoplasm</keyword>
<evidence type="ECO:0000313" key="9">
    <source>
        <dbReference type="Proteomes" id="UP001460270"/>
    </source>
</evidence>
<feature type="region of interest" description="Disordered" evidence="6">
    <location>
        <begin position="363"/>
        <end position="383"/>
    </location>
</feature>
<dbReference type="InterPro" id="IPR013098">
    <property type="entry name" value="Ig_I-set"/>
</dbReference>
<evidence type="ECO:0000259" key="7">
    <source>
        <dbReference type="PROSITE" id="PS50835"/>
    </source>
</evidence>
<keyword evidence="9" id="KW-1185">Reference proteome</keyword>
<dbReference type="GO" id="GO:0055013">
    <property type="term" value="P:cardiac muscle cell development"/>
    <property type="evidence" value="ECO:0007669"/>
    <property type="project" value="UniProtKB-ARBA"/>
</dbReference>
<protein>
    <recommendedName>
        <fullName evidence="7">Ig-like domain-containing protein</fullName>
    </recommendedName>
</protein>
<dbReference type="CDD" id="cd00096">
    <property type="entry name" value="Ig"/>
    <property type="match status" value="1"/>
</dbReference>
<dbReference type="GO" id="GO:0005737">
    <property type="term" value="C:cytoplasm"/>
    <property type="evidence" value="ECO:0007669"/>
    <property type="project" value="UniProtKB-SubCell"/>
</dbReference>
<dbReference type="GO" id="GO:0003007">
    <property type="term" value="P:heart morphogenesis"/>
    <property type="evidence" value="ECO:0007669"/>
    <property type="project" value="UniProtKB-ARBA"/>
</dbReference>
<dbReference type="SUPFAM" id="SSF48726">
    <property type="entry name" value="Immunoglobulin"/>
    <property type="match status" value="4"/>
</dbReference>
<name>A0AAW0PV95_9GOBI</name>
<dbReference type="InterPro" id="IPR036179">
    <property type="entry name" value="Ig-like_dom_sf"/>
</dbReference>
<dbReference type="Proteomes" id="UP001460270">
    <property type="component" value="Unassembled WGS sequence"/>
</dbReference>
<dbReference type="GO" id="GO:0045989">
    <property type="term" value="P:positive regulation of striated muscle contraction"/>
    <property type="evidence" value="ECO:0007669"/>
    <property type="project" value="UniProtKB-ARBA"/>
</dbReference>
<dbReference type="AlphaFoldDB" id="A0AAW0PV95"/>
<dbReference type="InterPro" id="IPR003599">
    <property type="entry name" value="Ig_sub"/>
</dbReference>
<evidence type="ECO:0000256" key="4">
    <source>
        <dbReference type="ARBA" id="ARBA00023157"/>
    </source>
</evidence>
<dbReference type="InterPro" id="IPR050958">
    <property type="entry name" value="Cell_Adh-Cytoskel_Orgn"/>
</dbReference>
<comment type="caution">
    <text evidence="8">The sequence shown here is derived from an EMBL/GenBank/DDBJ whole genome shotgun (WGS) entry which is preliminary data.</text>
</comment>
<dbReference type="GO" id="GO:0060298">
    <property type="term" value="P:positive regulation of sarcomere organization"/>
    <property type="evidence" value="ECO:0007669"/>
    <property type="project" value="UniProtKB-ARBA"/>
</dbReference>
<accession>A0AAW0PV95</accession>
<dbReference type="PANTHER" id="PTHR45080">
    <property type="entry name" value="CONTACTIN 5"/>
    <property type="match status" value="1"/>
</dbReference>
<feature type="domain" description="Ig-like" evidence="7">
    <location>
        <begin position="1"/>
        <end position="85"/>
    </location>
</feature>
<dbReference type="InterPro" id="IPR013783">
    <property type="entry name" value="Ig-like_fold"/>
</dbReference>
<keyword evidence="5" id="KW-0393">Immunoglobulin domain</keyword>
<dbReference type="InterPro" id="IPR003598">
    <property type="entry name" value="Ig_sub2"/>
</dbReference>
<reference evidence="9" key="1">
    <citation type="submission" date="2024-04" db="EMBL/GenBank/DDBJ databases">
        <title>Salinicola lusitanus LLJ914,a marine bacterium isolated from the Okinawa Trough.</title>
        <authorList>
            <person name="Li J."/>
        </authorList>
    </citation>
    <scope>NUCLEOTIDE SEQUENCE [LARGE SCALE GENOMIC DNA]</scope>
</reference>
<evidence type="ECO:0000313" key="8">
    <source>
        <dbReference type="EMBL" id="KAK7938940.1"/>
    </source>
</evidence>
<dbReference type="EMBL" id="JBBPFD010000002">
    <property type="protein sequence ID" value="KAK7938940.1"/>
    <property type="molecule type" value="Genomic_DNA"/>
</dbReference>
<comment type="subcellular location">
    <subcellularLocation>
        <location evidence="1">Cytoplasm</location>
    </subcellularLocation>
</comment>
<evidence type="ECO:0000256" key="1">
    <source>
        <dbReference type="ARBA" id="ARBA00004496"/>
    </source>
</evidence>
<dbReference type="SMART" id="SM00409">
    <property type="entry name" value="IG"/>
    <property type="match status" value="3"/>
</dbReference>
<dbReference type="SMART" id="SM00408">
    <property type="entry name" value="IGc2"/>
    <property type="match status" value="3"/>
</dbReference>
<evidence type="ECO:0000256" key="5">
    <source>
        <dbReference type="ARBA" id="ARBA00023319"/>
    </source>
</evidence>
<dbReference type="InterPro" id="IPR007110">
    <property type="entry name" value="Ig-like_dom"/>
</dbReference>
<proteinExistence type="predicted"/>
<evidence type="ECO:0000256" key="3">
    <source>
        <dbReference type="ARBA" id="ARBA00022729"/>
    </source>
</evidence>
<evidence type="ECO:0000256" key="2">
    <source>
        <dbReference type="ARBA" id="ARBA00022490"/>
    </source>
</evidence>
<keyword evidence="3" id="KW-0732">Signal</keyword>
<sequence>MSPLDVTVGKPIRFSVQVGGLPAPQVTWYREGSSLEASNKIKFMHDADEHTLLLLEVAPEDSGLYSAEARNDYGEAASSATLNVTVPVHAEVSRVSPPSLLIPLSDLLVAEGRTPSSNLSVSWFLNARELKESSEFHMSRSGETFYLNVTKVQLEHEGEFSCVISNAGGVVTSAATLNIDVTEVEGKPSAVTPETAVKPVFRHRISPVEINIGNTAKFECETEAAPNVTFKWFRDGGALKESERVRIISRVSSSSLELLGANRDDSGEYTCRATNQHGSDECSAPLHVTEPVRFTRPLQDRTFLVGKPLSLSVSFSGSPTSTFPGAKTTNPIWASYKYNVKRTERSCVLEVLNADREEARGRYSCPHLQPQQPGPEWQRRTWS</sequence>
<feature type="domain" description="Ig-like" evidence="7">
    <location>
        <begin position="110"/>
        <end position="178"/>
    </location>
</feature>
<gene>
    <name evidence="8" type="ORF">WMY93_002266</name>
</gene>
<feature type="domain" description="Ig-like" evidence="7">
    <location>
        <begin position="193"/>
        <end position="289"/>
    </location>
</feature>
<dbReference type="FunFam" id="2.60.40.10:FF:000425">
    <property type="entry name" value="Myosin light chain kinase"/>
    <property type="match status" value="1"/>
</dbReference>
<organism evidence="8 9">
    <name type="scientific">Mugilogobius chulae</name>
    <name type="common">yellowstripe goby</name>
    <dbReference type="NCBI Taxonomy" id="88201"/>
    <lineage>
        <taxon>Eukaryota</taxon>
        <taxon>Metazoa</taxon>
        <taxon>Chordata</taxon>
        <taxon>Craniata</taxon>
        <taxon>Vertebrata</taxon>
        <taxon>Euteleostomi</taxon>
        <taxon>Actinopterygii</taxon>
        <taxon>Neopterygii</taxon>
        <taxon>Teleostei</taxon>
        <taxon>Neoteleostei</taxon>
        <taxon>Acanthomorphata</taxon>
        <taxon>Gobiaria</taxon>
        <taxon>Gobiiformes</taxon>
        <taxon>Gobioidei</taxon>
        <taxon>Gobiidae</taxon>
        <taxon>Gobionellinae</taxon>
        <taxon>Mugilogobius</taxon>
    </lineage>
</organism>
<evidence type="ECO:0000256" key="6">
    <source>
        <dbReference type="SAM" id="MobiDB-lite"/>
    </source>
</evidence>
<keyword evidence="4" id="KW-1015">Disulfide bond</keyword>
<dbReference type="FunFam" id="2.60.40.10:FF:000107">
    <property type="entry name" value="Myosin, light chain kinase a"/>
    <property type="match status" value="1"/>
</dbReference>
<dbReference type="PANTHER" id="PTHR45080:SF8">
    <property type="entry name" value="IG-LIKE DOMAIN-CONTAINING PROTEIN"/>
    <property type="match status" value="1"/>
</dbReference>
<dbReference type="GO" id="GO:0007156">
    <property type="term" value="P:homophilic cell adhesion via plasma membrane adhesion molecules"/>
    <property type="evidence" value="ECO:0007669"/>
    <property type="project" value="TreeGrafter"/>
</dbReference>
<dbReference type="Gene3D" id="2.60.40.10">
    <property type="entry name" value="Immunoglobulins"/>
    <property type="match status" value="4"/>
</dbReference>